<dbReference type="AlphaFoldDB" id="A0A5C5YGJ4"/>
<protein>
    <submittedName>
        <fullName evidence="2">Cobalt-zinc-cadmium resistance protein CzcC</fullName>
    </submittedName>
</protein>
<proteinExistence type="inferred from homology"/>
<dbReference type="EMBL" id="SJPK01000002">
    <property type="protein sequence ID" value="TWT74043.1"/>
    <property type="molecule type" value="Genomic_DNA"/>
</dbReference>
<dbReference type="SUPFAM" id="SSF56954">
    <property type="entry name" value="Outer membrane efflux proteins (OEP)"/>
    <property type="match status" value="1"/>
</dbReference>
<dbReference type="Proteomes" id="UP000318053">
    <property type="component" value="Unassembled WGS sequence"/>
</dbReference>
<gene>
    <name evidence="2" type="primary">czcC_2</name>
    <name evidence="2" type="ORF">CA85_09270</name>
</gene>
<dbReference type="PANTHER" id="PTHR30203:SF24">
    <property type="entry name" value="BLR4935 PROTEIN"/>
    <property type="match status" value="1"/>
</dbReference>
<dbReference type="InterPro" id="IPR003423">
    <property type="entry name" value="OMP_efflux"/>
</dbReference>
<organism evidence="2 3">
    <name type="scientific">Allorhodopirellula solitaria</name>
    <dbReference type="NCBI Taxonomy" id="2527987"/>
    <lineage>
        <taxon>Bacteria</taxon>
        <taxon>Pseudomonadati</taxon>
        <taxon>Planctomycetota</taxon>
        <taxon>Planctomycetia</taxon>
        <taxon>Pirellulales</taxon>
        <taxon>Pirellulaceae</taxon>
        <taxon>Allorhodopirellula</taxon>
    </lineage>
</organism>
<name>A0A5C5YGJ4_9BACT</name>
<sequence length="515" mass="57477">MGTPVCRSYTLHGYAADGMARKRHHSRDTDRMNRNLIHSLIVTAVAATHQGVSAQDGSMTERMSVDLSVTRPLSDSGGQVLAESELPPLPKMPGGLVDFESTDGLANNVVIPTHTLESVLAFAAGNNPTIRQARLHVSAEMSKALQAGLYPNPVLMYVGEKINSDGTAGEFQGFEISQRFVTRGKLRLSRQKYRERAHVAEHLAIAQTYRVTNEVEVQFIEALAASMRLGLQRELEKTAEDGAVTTREQYNLGQANLTAVRRANVMLQKQRLERMATENEYHGALRRLSALVGAPLGIGPIGGELRPSQALDSFDDVLSRLVLESPEVLAARAKLRVDQTTVHRERVQWIPDITIQGGPGYNYTNNDDVYNAAVKVDLPIYDRNQGTIRQACQDLRRQQFEIQRLELHLKERLASAYRSYATALQHATEYDQVVIPELRESYRQLLVSYQDNRIAWPDVLEGQRDYFQARMEQIDQFKQVRQQETMINGYLLDGGLMAAAGPVPPGHIDSVAKPR</sequence>
<reference evidence="2 3" key="1">
    <citation type="submission" date="2019-02" db="EMBL/GenBank/DDBJ databases">
        <title>Deep-cultivation of Planctomycetes and their phenomic and genomic characterization uncovers novel biology.</title>
        <authorList>
            <person name="Wiegand S."/>
            <person name="Jogler M."/>
            <person name="Boedeker C."/>
            <person name="Pinto D."/>
            <person name="Vollmers J."/>
            <person name="Rivas-Marin E."/>
            <person name="Kohn T."/>
            <person name="Peeters S.H."/>
            <person name="Heuer A."/>
            <person name="Rast P."/>
            <person name="Oberbeckmann S."/>
            <person name="Bunk B."/>
            <person name="Jeske O."/>
            <person name="Meyerdierks A."/>
            <person name="Storesund J.E."/>
            <person name="Kallscheuer N."/>
            <person name="Luecker S."/>
            <person name="Lage O.M."/>
            <person name="Pohl T."/>
            <person name="Merkel B.J."/>
            <person name="Hornburger P."/>
            <person name="Mueller R.-W."/>
            <person name="Bruemmer F."/>
            <person name="Labrenz M."/>
            <person name="Spormann A.M."/>
            <person name="Op Den Camp H."/>
            <person name="Overmann J."/>
            <person name="Amann R."/>
            <person name="Jetten M.S.M."/>
            <person name="Mascher T."/>
            <person name="Medema M.H."/>
            <person name="Devos D.P."/>
            <person name="Kaster A.-K."/>
            <person name="Ovreas L."/>
            <person name="Rohde M."/>
            <person name="Galperin M.Y."/>
            <person name="Jogler C."/>
        </authorList>
    </citation>
    <scope>NUCLEOTIDE SEQUENCE [LARGE SCALE GENOMIC DNA]</scope>
    <source>
        <strain evidence="2 3">CA85</strain>
    </source>
</reference>
<dbReference type="PANTHER" id="PTHR30203">
    <property type="entry name" value="OUTER MEMBRANE CATION EFFLUX PROTEIN"/>
    <property type="match status" value="1"/>
</dbReference>
<comment type="similarity">
    <text evidence="1">Belongs to the outer membrane factor (OMF) (TC 1.B.17) family.</text>
</comment>
<keyword evidence="3" id="KW-1185">Reference proteome</keyword>
<evidence type="ECO:0000256" key="1">
    <source>
        <dbReference type="ARBA" id="ARBA00007613"/>
    </source>
</evidence>
<dbReference type="InterPro" id="IPR010131">
    <property type="entry name" value="MdtP/NodT-like"/>
</dbReference>
<evidence type="ECO:0000313" key="2">
    <source>
        <dbReference type="EMBL" id="TWT74043.1"/>
    </source>
</evidence>
<dbReference type="GO" id="GO:0015562">
    <property type="term" value="F:efflux transmembrane transporter activity"/>
    <property type="evidence" value="ECO:0007669"/>
    <property type="project" value="InterPro"/>
</dbReference>
<dbReference type="Gene3D" id="1.20.1600.10">
    <property type="entry name" value="Outer membrane efflux proteins (OEP)"/>
    <property type="match status" value="1"/>
</dbReference>
<accession>A0A5C5YGJ4</accession>
<dbReference type="Pfam" id="PF02321">
    <property type="entry name" value="OEP"/>
    <property type="match status" value="2"/>
</dbReference>
<evidence type="ECO:0000313" key="3">
    <source>
        <dbReference type="Proteomes" id="UP000318053"/>
    </source>
</evidence>
<comment type="caution">
    <text evidence="2">The sequence shown here is derived from an EMBL/GenBank/DDBJ whole genome shotgun (WGS) entry which is preliminary data.</text>
</comment>